<dbReference type="EMBL" id="JBFNQN010000010">
    <property type="protein sequence ID" value="MEW9266089.1"/>
    <property type="molecule type" value="Genomic_DNA"/>
</dbReference>
<comment type="caution">
    <text evidence="1">The sequence shown here is derived from an EMBL/GenBank/DDBJ whole genome shotgun (WGS) entry which is preliminary data.</text>
</comment>
<protein>
    <submittedName>
        <fullName evidence="1">Histidine phosphatase family protein</fullName>
    </submittedName>
</protein>
<proteinExistence type="predicted"/>
<evidence type="ECO:0000313" key="2">
    <source>
        <dbReference type="Proteomes" id="UP001555826"/>
    </source>
</evidence>
<dbReference type="PROSITE" id="PS51257">
    <property type="entry name" value="PROKAR_LIPOPROTEIN"/>
    <property type="match status" value="1"/>
</dbReference>
<organism evidence="1 2">
    <name type="scientific">Kineococcus endophyticus</name>
    <dbReference type="NCBI Taxonomy" id="1181883"/>
    <lineage>
        <taxon>Bacteria</taxon>
        <taxon>Bacillati</taxon>
        <taxon>Actinomycetota</taxon>
        <taxon>Actinomycetes</taxon>
        <taxon>Kineosporiales</taxon>
        <taxon>Kineosporiaceae</taxon>
        <taxon>Kineococcus</taxon>
    </lineage>
</organism>
<dbReference type="InterPro" id="IPR029033">
    <property type="entry name" value="His_PPase_superfam"/>
</dbReference>
<sequence>MRLLVVSHPEVQVDPTVPVPQWGLSAAGCDRLQRLLRLPWARSAVLVASSTERKALQTAQAVAEVSGCPVHVDAQLGENDRSATGFVPPEEFEALADAFFAEPGRSVRGWETAAAAQQRIVRAVDGVVARALLVADARADDVVVVSTHGGVGTLLQCALRGVPIDRRHDQPGQGSWYSVDTATWEVAHGWRRI</sequence>
<name>A0ABV3P8W3_9ACTN</name>
<gene>
    <name evidence="1" type="ORF">AB1207_15155</name>
</gene>
<dbReference type="Proteomes" id="UP001555826">
    <property type="component" value="Unassembled WGS sequence"/>
</dbReference>
<keyword evidence="2" id="KW-1185">Reference proteome</keyword>
<dbReference type="Pfam" id="PF00300">
    <property type="entry name" value="His_Phos_1"/>
    <property type="match status" value="1"/>
</dbReference>
<reference evidence="1 2" key="1">
    <citation type="submission" date="2024-07" db="EMBL/GenBank/DDBJ databases">
        <authorList>
            <person name="Thanompreechachai J."/>
            <person name="Duangmal K."/>
        </authorList>
    </citation>
    <scope>NUCLEOTIDE SEQUENCE [LARGE SCALE GENOMIC DNA]</scope>
    <source>
        <strain evidence="1 2">KCTC 19886</strain>
    </source>
</reference>
<dbReference type="SUPFAM" id="SSF53254">
    <property type="entry name" value="Phosphoglycerate mutase-like"/>
    <property type="match status" value="1"/>
</dbReference>
<evidence type="ECO:0000313" key="1">
    <source>
        <dbReference type="EMBL" id="MEW9266089.1"/>
    </source>
</evidence>
<dbReference type="InterPro" id="IPR013078">
    <property type="entry name" value="His_Pase_superF_clade-1"/>
</dbReference>
<dbReference type="Gene3D" id="3.40.50.1240">
    <property type="entry name" value="Phosphoglycerate mutase-like"/>
    <property type="match status" value="1"/>
</dbReference>
<accession>A0ABV3P8W3</accession>
<dbReference type="RefSeq" id="WP_367639215.1">
    <property type="nucleotide sequence ID" value="NZ_JBFNQN010000010.1"/>
</dbReference>